<name>A0A370TFS5_9HELO</name>
<evidence type="ECO:0000256" key="1">
    <source>
        <dbReference type="ARBA" id="ARBA00035112"/>
    </source>
</evidence>
<keyword evidence="4" id="KW-1185">Reference proteome</keyword>
<dbReference type="EMBL" id="NPIC01000008">
    <property type="protein sequence ID" value="RDL33745.1"/>
    <property type="molecule type" value="Genomic_DNA"/>
</dbReference>
<dbReference type="Proteomes" id="UP000254866">
    <property type="component" value="Unassembled WGS sequence"/>
</dbReference>
<dbReference type="RefSeq" id="XP_031867027.1">
    <property type="nucleotide sequence ID" value="XM_032016736.1"/>
</dbReference>
<evidence type="ECO:0000313" key="4">
    <source>
        <dbReference type="Proteomes" id="UP000254866"/>
    </source>
</evidence>
<sequence>MAARPLQILTSWGYRRVSSQSDDIEDEGHLLKHSLEGSDSPSSLGQEFDANPRLAKLPTCVILLNLMFFILSLWLFVMSMLSKELYVDQEGGLERNYFLKKTSEPCEILIFYYFYFLKLIINSAPLLDLIDIPLRTIRMNGTFLEAKPVSIFRQPPSPEVDAAWARIETQRPVPISRADVISQGQDPSRAAKFPESFGFGSDSYIGRIDVFHQIHCLNRLRMHLHGNYEYYYADTDTNNKYHDLHVSHCVYMLLQNLMCTANVDVYTHTWMDAQENAFPDFSMNHKCRDFDAVLKWHDENSVPLEKFGGLRKPAGFKEHIMTHEFKEVFQWYDDHPNDGDLGTDIM</sequence>
<evidence type="ECO:0000256" key="2">
    <source>
        <dbReference type="SAM" id="Phobius"/>
    </source>
</evidence>
<dbReference type="STRING" id="2656787.A0A370TFS5"/>
<dbReference type="OrthoDB" id="3687641at2759"/>
<dbReference type="Pfam" id="PF11807">
    <property type="entry name" value="UstYa"/>
    <property type="match status" value="1"/>
</dbReference>
<evidence type="ECO:0000313" key="3">
    <source>
        <dbReference type="EMBL" id="RDL33745.1"/>
    </source>
</evidence>
<dbReference type="PANTHER" id="PTHR33365">
    <property type="entry name" value="YALI0B05434P"/>
    <property type="match status" value="1"/>
</dbReference>
<protein>
    <recommendedName>
        <fullName evidence="5">Tat pathway signal sequence</fullName>
    </recommendedName>
</protein>
<gene>
    <name evidence="3" type="ORF">BP5553_08113</name>
</gene>
<accession>A0A370TFS5</accession>
<comment type="similarity">
    <text evidence="1">Belongs to the ustYa family.</text>
</comment>
<comment type="caution">
    <text evidence="3">The sequence shown here is derived from an EMBL/GenBank/DDBJ whole genome shotgun (WGS) entry which is preliminary data.</text>
</comment>
<dbReference type="GO" id="GO:0043386">
    <property type="term" value="P:mycotoxin biosynthetic process"/>
    <property type="evidence" value="ECO:0007669"/>
    <property type="project" value="InterPro"/>
</dbReference>
<dbReference type="InterPro" id="IPR021765">
    <property type="entry name" value="UstYa-like"/>
</dbReference>
<dbReference type="GeneID" id="43600962"/>
<feature type="transmembrane region" description="Helical" evidence="2">
    <location>
        <begin position="61"/>
        <end position="81"/>
    </location>
</feature>
<feature type="transmembrane region" description="Helical" evidence="2">
    <location>
        <begin position="110"/>
        <end position="130"/>
    </location>
</feature>
<keyword evidence="2" id="KW-0812">Transmembrane</keyword>
<organism evidence="3 4">
    <name type="scientific">Venustampulla echinocandica</name>
    <dbReference type="NCBI Taxonomy" id="2656787"/>
    <lineage>
        <taxon>Eukaryota</taxon>
        <taxon>Fungi</taxon>
        <taxon>Dikarya</taxon>
        <taxon>Ascomycota</taxon>
        <taxon>Pezizomycotina</taxon>
        <taxon>Leotiomycetes</taxon>
        <taxon>Helotiales</taxon>
        <taxon>Pleuroascaceae</taxon>
        <taxon>Venustampulla</taxon>
    </lineage>
</organism>
<evidence type="ECO:0008006" key="5">
    <source>
        <dbReference type="Google" id="ProtNLM"/>
    </source>
</evidence>
<keyword evidence="2" id="KW-1133">Transmembrane helix</keyword>
<proteinExistence type="inferred from homology"/>
<keyword evidence="2" id="KW-0472">Membrane</keyword>
<dbReference type="AlphaFoldDB" id="A0A370TFS5"/>
<dbReference type="PANTHER" id="PTHR33365:SF14">
    <property type="entry name" value="TAT PATHWAY SIGNAL SEQUENCE"/>
    <property type="match status" value="1"/>
</dbReference>
<reference evidence="3 4" key="1">
    <citation type="journal article" date="2018" name="IMA Fungus">
        <title>IMA Genome-F 9: Draft genome sequence of Annulohypoxylon stygium, Aspergillus mulundensis, Berkeleyomyces basicola (syn. Thielaviopsis basicola), Ceratocystis smalleyi, two Cercospora beticola strains, Coleophoma cylindrospora, Fusarium fracticaudum, Phialophora cf. hyalina, and Morchella septimelata.</title>
        <authorList>
            <person name="Wingfield B.D."/>
            <person name="Bills G.F."/>
            <person name="Dong Y."/>
            <person name="Huang W."/>
            <person name="Nel W.J."/>
            <person name="Swalarsk-Parry B.S."/>
            <person name="Vaghefi N."/>
            <person name="Wilken P.M."/>
            <person name="An Z."/>
            <person name="de Beer Z.W."/>
            <person name="De Vos L."/>
            <person name="Chen L."/>
            <person name="Duong T.A."/>
            <person name="Gao Y."/>
            <person name="Hammerbacher A."/>
            <person name="Kikkert J.R."/>
            <person name="Li Y."/>
            <person name="Li H."/>
            <person name="Li K."/>
            <person name="Li Q."/>
            <person name="Liu X."/>
            <person name="Ma X."/>
            <person name="Naidoo K."/>
            <person name="Pethybridge S.J."/>
            <person name="Sun J."/>
            <person name="Steenkamp E.T."/>
            <person name="van der Nest M.A."/>
            <person name="van Wyk S."/>
            <person name="Wingfield M.J."/>
            <person name="Xiong C."/>
            <person name="Yue Q."/>
            <person name="Zhang X."/>
        </authorList>
    </citation>
    <scope>NUCLEOTIDE SEQUENCE [LARGE SCALE GENOMIC DNA]</scope>
    <source>
        <strain evidence="3 4">BP 5553</strain>
    </source>
</reference>